<dbReference type="PIRSF" id="PIRSF033303">
    <property type="entry name" value="UCP033303"/>
    <property type="match status" value="1"/>
</dbReference>
<dbReference type="InterPro" id="IPR009758">
    <property type="entry name" value="DUF1326"/>
</dbReference>
<evidence type="ECO:0000313" key="1">
    <source>
        <dbReference type="EMBL" id="KRR27053.1"/>
    </source>
</evidence>
<evidence type="ECO:0000313" key="2">
    <source>
        <dbReference type="Proteomes" id="UP000051660"/>
    </source>
</evidence>
<dbReference type="InterPro" id="IPR014581">
    <property type="entry name" value="UCP033303"/>
</dbReference>
<dbReference type="OrthoDB" id="9802256at2"/>
<dbReference type="AlphaFoldDB" id="A0A0R3NAI8"/>
<dbReference type="Proteomes" id="UP000051660">
    <property type="component" value="Unassembled WGS sequence"/>
</dbReference>
<evidence type="ECO:0008006" key="3">
    <source>
        <dbReference type="Google" id="ProtNLM"/>
    </source>
</evidence>
<organism evidence="1 2">
    <name type="scientific">Bradyrhizobium lablabi</name>
    <dbReference type="NCBI Taxonomy" id="722472"/>
    <lineage>
        <taxon>Bacteria</taxon>
        <taxon>Pseudomonadati</taxon>
        <taxon>Pseudomonadota</taxon>
        <taxon>Alphaproteobacteria</taxon>
        <taxon>Hyphomicrobiales</taxon>
        <taxon>Nitrobacteraceae</taxon>
        <taxon>Bradyrhizobium</taxon>
    </lineage>
</organism>
<proteinExistence type="predicted"/>
<name>A0A0R3NAI8_9BRAD</name>
<reference evidence="1 2" key="1">
    <citation type="submission" date="2014-03" db="EMBL/GenBank/DDBJ databases">
        <title>Bradyrhizobium valentinum sp. nov., isolated from effective nodules of Lupinus mariae-josephae, a lupine endemic of basic-lime soils in Eastern Spain.</title>
        <authorList>
            <person name="Duran D."/>
            <person name="Rey L."/>
            <person name="Navarro A."/>
            <person name="Busquets A."/>
            <person name="Imperial J."/>
            <person name="Ruiz-Argueso T."/>
        </authorList>
    </citation>
    <scope>NUCLEOTIDE SEQUENCE [LARGE SCALE GENOMIC DNA]</scope>
    <source>
        <strain evidence="1 2">CCBAU 23086</strain>
    </source>
</reference>
<comment type="caution">
    <text evidence="1">The sequence shown here is derived from an EMBL/GenBank/DDBJ whole genome shotgun (WGS) entry which is preliminary data.</text>
</comment>
<accession>A0A0R3NAI8</accession>
<gene>
    <name evidence="1" type="ORF">CQ14_38225</name>
</gene>
<protein>
    <recommendedName>
        <fullName evidence="3">DUF1326 domain-containing protein</fullName>
    </recommendedName>
</protein>
<dbReference type="EMBL" id="LLYB01000038">
    <property type="protein sequence ID" value="KRR27053.1"/>
    <property type="molecule type" value="Genomic_DNA"/>
</dbReference>
<sequence length="209" mass="22249">MADVSWHLSGDYFENCSCSIVCPCLVSAAPPLTARPTEGFCNVPLIFHVESGRYGDIALDGLNVLVILHAPGVMADGDWSVAAYIDQRADDKQTEALAAIFTGAAGGPMAAFTPLISKNLGVRKVPITFRIDGKTRSAEIPGILHMSVDPLPTMHPSGEMWANIGHPVSPDNMVMAVGAAGNTFSDHGMRWDNSGKNGLYAPIRWSNQA</sequence>
<dbReference type="RefSeq" id="WP_057856590.1">
    <property type="nucleotide sequence ID" value="NZ_LLYB01000038.1"/>
</dbReference>
<dbReference type="Pfam" id="PF07040">
    <property type="entry name" value="DUF1326"/>
    <property type="match status" value="1"/>
</dbReference>